<evidence type="ECO:0000313" key="6">
    <source>
        <dbReference type="EMBL" id="TPN82161.1"/>
    </source>
</evidence>
<feature type="domain" description="Iron-binding zinc finger CDGSH type" evidence="5">
    <location>
        <begin position="48"/>
        <end position="79"/>
    </location>
</feature>
<dbReference type="GO" id="GO:0046872">
    <property type="term" value="F:metal ion binding"/>
    <property type="evidence" value="ECO:0007669"/>
    <property type="project" value="UniProtKB-KW"/>
</dbReference>
<keyword evidence="1" id="KW-0001">2Fe-2S</keyword>
<dbReference type="InterPro" id="IPR042216">
    <property type="entry name" value="MitoNEET_CISD"/>
</dbReference>
<dbReference type="PANTHER" id="PTHR46491">
    <property type="entry name" value="CDGSH IRON SULFUR DOMAIN PROTEIN HOMOLOG"/>
    <property type="match status" value="1"/>
</dbReference>
<sequence length="79" mass="8508">MENNIRGGDAPIACQLEGGKNYAWCTCGHSKGQPFCDGNHKTAKGTPPTLFSVDQDKEAYLCTCKLTSNPPYCDGSHNN</sequence>
<reference evidence="6 7" key="1">
    <citation type="submission" date="2019-06" db="EMBL/GenBank/DDBJ databases">
        <authorList>
            <person name="Meng X."/>
        </authorList>
    </citation>
    <scope>NUCLEOTIDE SEQUENCE [LARGE SCALE GENOMIC DNA]</scope>
    <source>
        <strain evidence="6 7">M625</strain>
    </source>
</reference>
<comment type="caution">
    <text evidence="6">The sequence shown here is derived from an EMBL/GenBank/DDBJ whole genome shotgun (WGS) entry which is preliminary data.</text>
</comment>
<organism evidence="6 7">
    <name type="scientific">Aquimarina algicola</name>
    <dbReference type="NCBI Taxonomy" id="2589995"/>
    <lineage>
        <taxon>Bacteria</taxon>
        <taxon>Pseudomonadati</taxon>
        <taxon>Bacteroidota</taxon>
        <taxon>Flavobacteriia</taxon>
        <taxon>Flavobacteriales</taxon>
        <taxon>Flavobacteriaceae</taxon>
        <taxon>Aquimarina</taxon>
    </lineage>
</organism>
<evidence type="ECO:0000256" key="1">
    <source>
        <dbReference type="ARBA" id="ARBA00022714"/>
    </source>
</evidence>
<dbReference type="EMBL" id="VFWZ01000009">
    <property type="protein sequence ID" value="TPN82161.1"/>
    <property type="molecule type" value="Genomic_DNA"/>
</dbReference>
<dbReference type="AlphaFoldDB" id="A0A504J7N4"/>
<evidence type="ECO:0000259" key="5">
    <source>
        <dbReference type="SMART" id="SM00704"/>
    </source>
</evidence>
<evidence type="ECO:0000256" key="3">
    <source>
        <dbReference type="ARBA" id="ARBA00023004"/>
    </source>
</evidence>
<dbReference type="GO" id="GO:0051537">
    <property type="term" value="F:2 iron, 2 sulfur cluster binding"/>
    <property type="evidence" value="ECO:0007669"/>
    <property type="project" value="UniProtKB-KW"/>
</dbReference>
<dbReference type="InterPro" id="IPR052950">
    <property type="entry name" value="CISD"/>
</dbReference>
<dbReference type="Proteomes" id="UP000315540">
    <property type="component" value="Unassembled WGS sequence"/>
</dbReference>
<keyword evidence="3" id="KW-0408">Iron</keyword>
<dbReference type="InterPro" id="IPR018967">
    <property type="entry name" value="FeS-contain_CDGSH-typ"/>
</dbReference>
<dbReference type="Pfam" id="PF09360">
    <property type="entry name" value="zf-CDGSH"/>
    <property type="match status" value="2"/>
</dbReference>
<protein>
    <submittedName>
        <fullName evidence="6">CDGSH iron-sulfur domain-containing protein</fullName>
    </submittedName>
</protein>
<evidence type="ECO:0000313" key="7">
    <source>
        <dbReference type="Proteomes" id="UP000315540"/>
    </source>
</evidence>
<dbReference type="OrthoDB" id="9795032at2"/>
<keyword evidence="7" id="KW-1185">Reference proteome</keyword>
<dbReference type="Gene3D" id="3.40.5.90">
    <property type="entry name" value="CDGSH iron-sulfur domain, mitoNEET-type"/>
    <property type="match status" value="2"/>
</dbReference>
<name>A0A504J7N4_9FLAO</name>
<keyword evidence="4" id="KW-0411">Iron-sulfur</keyword>
<evidence type="ECO:0000256" key="4">
    <source>
        <dbReference type="ARBA" id="ARBA00023014"/>
    </source>
</evidence>
<keyword evidence="2" id="KW-0479">Metal-binding</keyword>
<dbReference type="GO" id="GO:0005737">
    <property type="term" value="C:cytoplasm"/>
    <property type="evidence" value="ECO:0007669"/>
    <property type="project" value="UniProtKB-ARBA"/>
</dbReference>
<gene>
    <name evidence="6" type="ORF">FHK87_22310</name>
</gene>
<evidence type="ECO:0000256" key="2">
    <source>
        <dbReference type="ARBA" id="ARBA00022723"/>
    </source>
</evidence>
<dbReference type="RefSeq" id="WP_140596966.1">
    <property type="nucleotide sequence ID" value="NZ_VFWZ01000009.1"/>
</dbReference>
<proteinExistence type="predicted"/>
<dbReference type="SMART" id="SM00704">
    <property type="entry name" value="ZnF_CDGSH"/>
    <property type="match status" value="2"/>
</dbReference>
<dbReference type="PANTHER" id="PTHR46491:SF3">
    <property type="entry name" value="CDGSH IRON-SULFUR DOMAIN-CONTAINING PROTEIN 3, MITOCHONDRIAL"/>
    <property type="match status" value="1"/>
</dbReference>
<feature type="domain" description="Iron-binding zinc finger CDGSH type" evidence="5">
    <location>
        <begin position="9"/>
        <end position="46"/>
    </location>
</feature>
<accession>A0A504J7N4</accession>